<dbReference type="RefSeq" id="XP_007407894.1">
    <property type="nucleotide sequence ID" value="XM_007407832.1"/>
</dbReference>
<organism evidence="4">
    <name type="scientific">Melampsora larici-populina (strain 98AG31 / pathotype 3-4-7)</name>
    <name type="common">Poplar leaf rust fungus</name>
    <dbReference type="NCBI Taxonomy" id="747676"/>
    <lineage>
        <taxon>Eukaryota</taxon>
        <taxon>Fungi</taxon>
        <taxon>Dikarya</taxon>
        <taxon>Basidiomycota</taxon>
        <taxon>Pucciniomycotina</taxon>
        <taxon>Pucciniomycetes</taxon>
        <taxon>Pucciniales</taxon>
        <taxon>Melampsoraceae</taxon>
        <taxon>Melampsora</taxon>
    </lineage>
</organism>
<dbReference type="OrthoDB" id="10429618at2759"/>
<dbReference type="Proteomes" id="UP000001072">
    <property type="component" value="Unassembled WGS sequence"/>
</dbReference>
<dbReference type="VEuPathDB" id="FungiDB:MELLADRAFT_104677"/>
<dbReference type="GeneID" id="18922367"/>
<evidence type="ECO:0000256" key="1">
    <source>
        <dbReference type="SAM" id="MobiDB-lite"/>
    </source>
</evidence>
<sequence>MISQHGILASWTISFFIFRFCKSGLLIHATDEPLWRHNTVGHIEALWSNFHDDALLNLASDSNHDHQSVDRKSSNKRVLWELDPTDSQRSPTIDGNVKKKSGIGRSVSEADMLSRGISSGRKEVNGLRPVTTGRKVFRTSLLDIPGTNFVQTKSLQKDPMRPTISPTSVLDVSSDAESEKASLPTISAAGQHIDHIIPSSKSLESIKESASASSSPGINTLSNEAVAPKLDAYSIDPVEKSDEIIGSASERHGRLRLYLPRPNLVKAPPPPRTRRLTKGSGILDGFYDKLYEERAVISSLTKRILDIVVLDLVNLDSKSVPILLELKTLLITVGEKLNHLRQHTFVRLYATFSVWQESRKKAVEILEKVSIIYLESINQLKDASGVVHAQYNMSQKFLRMMKQELLEVGLASFKSHVKELMRQVEDIAPREYGKKLDPLAISLDAHEHAPFRLSILGLKEPSKPVEIKHRQIAHTLNPDVLCLPVLDVILSGSESGARVAGVLIIDDMPAHIRMLQRVVNTPRSSTLNDFEALEESLLDFKKCLRTSFTLMAWGFAHNLPPSSLDNLLDDSMALNRILKTLRHILDLHPLHPRGIGKPGPDYEDIGDFIAETLVKSIGKGSKILLERLTFMSQEGSREPTGLHWFWGADAALDHFPHHLLPERSYQRSCYLWKFCLNQVDHMLQTAIQDFELLEKRALEEINVVHWSAMESLSDRILMFRRELDKLLASDVGPISTGSIINPVPQYSRIEPKVK</sequence>
<protein>
    <submittedName>
        <fullName evidence="3">Uncharacterized protein</fullName>
    </submittedName>
</protein>
<dbReference type="AlphaFoldDB" id="F4RFJ2"/>
<evidence type="ECO:0000256" key="2">
    <source>
        <dbReference type="SAM" id="SignalP"/>
    </source>
</evidence>
<name>F4RFJ2_MELLP</name>
<feature type="chain" id="PRO_5003315064" evidence="2">
    <location>
        <begin position="24"/>
        <end position="754"/>
    </location>
</feature>
<dbReference type="KEGG" id="mlr:MELLADRAFT_104677"/>
<reference evidence="4" key="1">
    <citation type="journal article" date="2011" name="Proc. Natl. Acad. Sci. U.S.A.">
        <title>Obligate biotrophy features unraveled by the genomic analysis of rust fungi.</title>
        <authorList>
            <person name="Duplessis S."/>
            <person name="Cuomo C.A."/>
            <person name="Lin Y.-C."/>
            <person name="Aerts A."/>
            <person name="Tisserant E."/>
            <person name="Veneault-Fourrey C."/>
            <person name="Joly D.L."/>
            <person name="Hacquard S."/>
            <person name="Amselem J."/>
            <person name="Cantarel B.L."/>
            <person name="Chiu R."/>
            <person name="Coutinho P.M."/>
            <person name="Feau N."/>
            <person name="Field M."/>
            <person name="Frey P."/>
            <person name="Gelhaye E."/>
            <person name="Goldberg J."/>
            <person name="Grabherr M.G."/>
            <person name="Kodira C.D."/>
            <person name="Kohler A."/>
            <person name="Kuees U."/>
            <person name="Lindquist E.A."/>
            <person name="Lucas S.M."/>
            <person name="Mago R."/>
            <person name="Mauceli E."/>
            <person name="Morin E."/>
            <person name="Murat C."/>
            <person name="Pangilinan J.L."/>
            <person name="Park R."/>
            <person name="Pearson M."/>
            <person name="Quesneville H."/>
            <person name="Rouhier N."/>
            <person name="Sakthikumar S."/>
            <person name="Salamov A.A."/>
            <person name="Schmutz J."/>
            <person name="Selles B."/>
            <person name="Shapiro H."/>
            <person name="Tanguay P."/>
            <person name="Tuskan G.A."/>
            <person name="Henrissat B."/>
            <person name="Van de Peer Y."/>
            <person name="Rouze P."/>
            <person name="Ellis J.G."/>
            <person name="Dodds P.N."/>
            <person name="Schein J.E."/>
            <person name="Zhong S."/>
            <person name="Hamelin R.C."/>
            <person name="Grigoriev I.V."/>
            <person name="Szabo L.J."/>
            <person name="Martin F."/>
        </authorList>
    </citation>
    <scope>NUCLEOTIDE SEQUENCE [LARGE SCALE GENOMIC DNA]</scope>
    <source>
        <strain evidence="4">98AG31 / pathotype 3-4-7</strain>
    </source>
</reference>
<gene>
    <name evidence="3" type="ORF">MELLADRAFT_104677</name>
</gene>
<keyword evidence="4" id="KW-1185">Reference proteome</keyword>
<proteinExistence type="predicted"/>
<evidence type="ECO:0000313" key="3">
    <source>
        <dbReference type="EMBL" id="EGG08920.1"/>
    </source>
</evidence>
<feature type="signal peptide" evidence="2">
    <location>
        <begin position="1"/>
        <end position="23"/>
    </location>
</feature>
<feature type="region of interest" description="Disordered" evidence="1">
    <location>
        <begin position="80"/>
        <end position="100"/>
    </location>
</feature>
<dbReference type="HOGENOM" id="CLU_369219_0_0_1"/>
<dbReference type="EMBL" id="GL883099">
    <property type="protein sequence ID" value="EGG08920.1"/>
    <property type="molecule type" value="Genomic_DNA"/>
</dbReference>
<dbReference type="InParanoid" id="F4RFJ2"/>
<keyword evidence="2" id="KW-0732">Signal</keyword>
<evidence type="ECO:0000313" key="4">
    <source>
        <dbReference type="Proteomes" id="UP000001072"/>
    </source>
</evidence>
<accession>F4RFJ2</accession>